<feature type="region of interest" description="Disordered" evidence="1">
    <location>
        <begin position="75"/>
        <end position="99"/>
    </location>
</feature>
<gene>
    <name evidence="3" type="ORF">COLO4_18832</name>
</gene>
<keyword evidence="4" id="KW-1185">Reference proteome</keyword>
<feature type="signal peptide" evidence="2">
    <location>
        <begin position="1"/>
        <end position="25"/>
    </location>
</feature>
<protein>
    <recommendedName>
        <fullName evidence="5">Transmembrane protein</fullName>
    </recommendedName>
</protein>
<reference evidence="4" key="1">
    <citation type="submission" date="2013-09" db="EMBL/GenBank/DDBJ databases">
        <title>Corchorus olitorius genome sequencing.</title>
        <authorList>
            <person name="Alam M."/>
            <person name="Haque M.S."/>
            <person name="Islam M.S."/>
            <person name="Emdad E.M."/>
            <person name="Islam M.M."/>
            <person name="Ahmed B."/>
            <person name="Halim A."/>
            <person name="Hossen Q.M.M."/>
            <person name="Hossain M.Z."/>
            <person name="Ahmed R."/>
            <person name="Khan M.M."/>
            <person name="Islam R."/>
            <person name="Rashid M.M."/>
            <person name="Khan S.A."/>
            <person name="Rahman M.S."/>
            <person name="Alam M."/>
            <person name="Yahiya A.S."/>
            <person name="Khan M.S."/>
            <person name="Azam M.S."/>
            <person name="Haque T."/>
            <person name="Lashkar M.Z.H."/>
            <person name="Akhand A.I."/>
            <person name="Morshed G."/>
            <person name="Roy S."/>
            <person name="Uddin K.S."/>
            <person name="Rabeya T."/>
            <person name="Hossain A.S."/>
            <person name="Chowdhury A."/>
            <person name="Snigdha A.R."/>
            <person name="Mortoza M.S."/>
            <person name="Matin S.A."/>
            <person name="Hoque S.M.E."/>
            <person name="Islam M.K."/>
            <person name="Roy D.K."/>
            <person name="Haider R."/>
            <person name="Moosa M.M."/>
            <person name="Elias S.M."/>
            <person name="Hasan A.M."/>
            <person name="Jahan S."/>
            <person name="Shafiuddin M."/>
            <person name="Mahmood N."/>
            <person name="Shommy N.S."/>
        </authorList>
    </citation>
    <scope>NUCLEOTIDE SEQUENCE [LARGE SCALE GENOMIC DNA]</scope>
    <source>
        <strain evidence="4">cv. O-4</strain>
    </source>
</reference>
<organism evidence="3 4">
    <name type="scientific">Corchorus olitorius</name>
    <dbReference type="NCBI Taxonomy" id="93759"/>
    <lineage>
        <taxon>Eukaryota</taxon>
        <taxon>Viridiplantae</taxon>
        <taxon>Streptophyta</taxon>
        <taxon>Embryophyta</taxon>
        <taxon>Tracheophyta</taxon>
        <taxon>Spermatophyta</taxon>
        <taxon>Magnoliopsida</taxon>
        <taxon>eudicotyledons</taxon>
        <taxon>Gunneridae</taxon>
        <taxon>Pentapetalae</taxon>
        <taxon>rosids</taxon>
        <taxon>malvids</taxon>
        <taxon>Malvales</taxon>
        <taxon>Malvaceae</taxon>
        <taxon>Grewioideae</taxon>
        <taxon>Apeibeae</taxon>
        <taxon>Corchorus</taxon>
    </lineage>
</organism>
<feature type="chain" id="PRO_5012661340" description="Transmembrane protein" evidence="2">
    <location>
        <begin position="26"/>
        <end position="126"/>
    </location>
</feature>
<dbReference type="EMBL" id="AWUE01016508">
    <property type="protein sequence ID" value="OMO90851.1"/>
    <property type="molecule type" value="Genomic_DNA"/>
</dbReference>
<evidence type="ECO:0008006" key="5">
    <source>
        <dbReference type="Google" id="ProtNLM"/>
    </source>
</evidence>
<dbReference type="OrthoDB" id="988191at2759"/>
<comment type="caution">
    <text evidence="3">The sequence shown here is derived from an EMBL/GenBank/DDBJ whole genome shotgun (WGS) entry which is preliminary data.</text>
</comment>
<dbReference type="AlphaFoldDB" id="A0A1R3J7P5"/>
<sequence>MKRRIVEWLFFVICCNTLLLQFSLCTETSFTSSKHEGRQLKNVYNPSKFKGLQGALHLTRMDVENGKKVNIIDENKKGKGSYGGGDLLRPRNKKNGANSSQIKSTSLFSAVLRFGFLGLLPSIFYF</sequence>
<evidence type="ECO:0000313" key="3">
    <source>
        <dbReference type="EMBL" id="OMO90851.1"/>
    </source>
</evidence>
<evidence type="ECO:0000256" key="1">
    <source>
        <dbReference type="SAM" id="MobiDB-lite"/>
    </source>
</evidence>
<proteinExistence type="predicted"/>
<accession>A0A1R3J7P5</accession>
<keyword evidence="2" id="KW-0732">Signal</keyword>
<dbReference type="Proteomes" id="UP000187203">
    <property type="component" value="Unassembled WGS sequence"/>
</dbReference>
<name>A0A1R3J7P5_9ROSI</name>
<evidence type="ECO:0000256" key="2">
    <source>
        <dbReference type="SAM" id="SignalP"/>
    </source>
</evidence>
<evidence type="ECO:0000313" key="4">
    <source>
        <dbReference type="Proteomes" id="UP000187203"/>
    </source>
</evidence>